<protein>
    <submittedName>
        <fullName evidence="2">Uncharacterized protein</fullName>
    </submittedName>
</protein>
<proteinExistence type="predicted"/>
<gene>
    <name evidence="2" type="ORF">Micbo1qcDRAFT_159048</name>
</gene>
<reference evidence="3" key="1">
    <citation type="submission" date="2016-02" db="EMBL/GenBank/DDBJ databases">
        <title>Draft genome sequence of Microdochium bolleyi, a fungal endophyte of beachgrass.</title>
        <authorList>
            <consortium name="DOE Joint Genome Institute"/>
            <person name="David A.S."/>
            <person name="May G."/>
            <person name="Haridas S."/>
            <person name="Lim J."/>
            <person name="Wang M."/>
            <person name="Labutti K."/>
            <person name="Lipzen A."/>
            <person name="Barry K."/>
            <person name="Grigoriev I.V."/>
        </authorList>
    </citation>
    <scope>NUCLEOTIDE SEQUENCE [LARGE SCALE GENOMIC DNA]</scope>
    <source>
        <strain evidence="3">J235TASD1</strain>
    </source>
</reference>
<organism evidence="2 3">
    <name type="scientific">Microdochium bolleyi</name>
    <dbReference type="NCBI Taxonomy" id="196109"/>
    <lineage>
        <taxon>Eukaryota</taxon>
        <taxon>Fungi</taxon>
        <taxon>Dikarya</taxon>
        <taxon>Ascomycota</taxon>
        <taxon>Pezizomycotina</taxon>
        <taxon>Sordariomycetes</taxon>
        <taxon>Xylariomycetidae</taxon>
        <taxon>Xylariales</taxon>
        <taxon>Microdochiaceae</taxon>
        <taxon>Microdochium</taxon>
    </lineage>
</organism>
<evidence type="ECO:0000313" key="3">
    <source>
        <dbReference type="Proteomes" id="UP000070501"/>
    </source>
</evidence>
<dbReference type="EMBL" id="KQ964247">
    <property type="protein sequence ID" value="KXJ94074.1"/>
    <property type="molecule type" value="Genomic_DNA"/>
</dbReference>
<dbReference type="AlphaFoldDB" id="A0A136JA71"/>
<evidence type="ECO:0000256" key="1">
    <source>
        <dbReference type="SAM" id="MobiDB-lite"/>
    </source>
</evidence>
<feature type="region of interest" description="Disordered" evidence="1">
    <location>
        <begin position="72"/>
        <end position="92"/>
    </location>
</feature>
<evidence type="ECO:0000313" key="2">
    <source>
        <dbReference type="EMBL" id="KXJ94074.1"/>
    </source>
</evidence>
<keyword evidence="3" id="KW-1185">Reference proteome</keyword>
<dbReference type="Proteomes" id="UP000070501">
    <property type="component" value="Unassembled WGS sequence"/>
</dbReference>
<name>A0A136JA71_9PEZI</name>
<sequence>MVTEMKSRRADKCTMAAVLLCAMPSSHQCPNPSGLPASLFPCPPPARQPTTARQAGNLHLEDVRPPQHLAALEDRRPPIQNSPTPVHPSRPSIPLPFPIEQGRRNVRFQDLKSTRRLHLQVCSTTTIVLSRTRRLAHRSPIIATSSLVFSFSPILHYLTHSYHLALLHAHLVAVAFACTLRPRRSEAAAAARDS</sequence>
<accession>A0A136JA71</accession>
<dbReference type="InParanoid" id="A0A136JA71"/>